<dbReference type="EMBL" id="JAUSQZ010000001">
    <property type="protein sequence ID" value="MDP9825224.1"/>
    <property type="molecule type" value="Genomic_DNA"/>
</dbReference>
<evidence type="ECO:0000313" key="2">
    <source>
        <dbReference type="Proteomes" id="UP001235712"/>
    </source>
</evidence>
<evidence type="ECO:0000313" key="1">
    <source>
        <dbReference type="EMBL" id="MDP9825224.1"/>
    </source>
</evidence>
<gene>
    <name evidence="1" type="ORF">J2S57_000973</name>
</gene>
<dbReference type="InterPro" id="IPR038666">
    <property type="entry name" value="SSP1_head-tail_sf"/>
</dbReference>
<organism evidence="1 2">
    <name type="scientific">Kineosporia succinea</name>
    <dbReference type="NCBI Taxonomy" id="84632"/>
    <lineage>
        <taxon>Bacteria</taxon>
        <taxon>Bacillati</taxon>
        <taxon>Actinomycetota</taxon>
        <taxon>Actinomycetes</taxon>
        <taxon>Kineosporiales</taxon>
        <taxon>Kineosporiaceae</taxon>
        <taxon>Kineosporia</taxon>
    </lineage>
</organism>
<comment type="caution">
    <text evidence="1">The sequence shown here is derived from an EMBL/GenBank/DDBJ whole genome shotgun (WGS) entry which is preliminary data.</text>
</comment>
<dbReference type="Gene3D" id="2.40.10.270">
    <property type="entry name" value="Bacteriophage SPP1 head-tail adaptor protein"/>
    <property type="match status" value="1"/>
</dbReference>
<name>A0ABT9NYK8_9ACTN</name>
<sequence>MTILTAPLVAQANGYGGKKQDWSNAVETMVAANVQPATTSELLESSGSRDQVVTRYKVWFPAGTSVTATSRLRWNGLLLSVDGQPQVWHDAWGTPDHVEVLAVVSAG</sequence>
<dbReference type="Proteomes" id="UP001235712">
    <property type="component" value="Unassembled WGS sequence"/>
</dbReference>
<accession>A0ABT9NYK8</accession>
<dbReference type="RefSeq" id="WP_307238788.1">
    <property type="nucleotide sequence ID" value="NZ_JAUSQZ010000001.1"/>
</dbReference>
<protein>
    <submittedName>
        <fullName evidence="1">Head-tail adaptor</fullName>
    </submittedName>
</protein>
<proteinExistence type="predicted"/>
<keyword evidence="2" id="KW-1185">Reference proteome</keyword>
<reference evidence="1 2" key="1">
    <citation type="submission" date="2023-07" db="EMBL/GenBank/DDBJ databases">
        <title>Sequencing the genomes of 1000 actinobacteria strains.</title>
        <authorList>
            <person name="Klenk H.-P."/>
        </authorList>
    </citation>
    <scope>NUCLEOTIDE SEQUENCE [LARGE SCALE GENOMIC DNA]</scope>
    <source>
        <strain evidence="1 2">DSM 44388</strain>
    </source>
</reference>